<dbReference type="InterPro" id="IPR001451">
    <property type="entry name" value="Hexapep"/>
</dbReference>
<dbReference type="Gene3D" id="3.90.550.10">
    <property type="entry name" value="Spore Coat Polysaccharide Biosynthesis Protein SpsA, Chain A"/>
    <property type="match status" value="1"/>
</dbReference>
<evidence type="ECO:0000313" key="2">
    <source>
        <dbReference type="EMBL" id="PWW82513.1"/>
    </source>
</evidence>
<dbReference type="SUPFAM" id="SSF53448">
    <property type="entry name" value="Nucleotide-diphospho-sugar transferases"/>
    <property type="match status" value="1"/>
</dbReference>
<dbReference type="OrthoDB" id="593742at2"/>
<dbReference type="InterPro" id="IPR029044">
    <property type="entry name" value="Nucleotide-diphossugar_trans"/>
</dbReference>
<keyword evidence="1" id="KW-0472">Membrane</keyword>
<dbReference type="Pfam" id="PF00132">
    <property type="entry name" value="Hexapep"/>
    <property type="match status" value="1"/>
</dbReference>
<dbReference type="Gene3D" id="2.160.10.10">
    <property type="entry name" value="Hexapeptide repeat proteins"/>
    <property type="match status" value="1"/>
</dbReference>
<sequence length="468" mass="51476">MKTLLTIRENSYAWVTSTLQWRKPLLLPICNKPFVEFLIDFAVLAGSRDIRLLSDGSLQEVEQYCENGSRWGVQMSYAHIKESDDLQTIFEKNRRFCNDSRIMVIDGFVFIGYDKKNDYSALFNAMPDGTVVSCAAGSMRLITVSESNTANNDEAPVSLNPIDSVESYYDLSMHILRHESSHYVLPGYGSETDSYIGRNVTISKSAEIIKPVSIGNNVQILAGSVIGPGTVIGSNVIIDRKSRATESIVLDNTYIGEELDVEHKIAIRNTLISPPGAVSIAMEDPHLLTGIKDTARGIGNFFRTIVHDLTAIVLILLLFVPFILITPILAIQGKWRSSRKTCYDHTCKATVSLPNVSIERSGPLSALAFALSLDRFSTLFRVISGRLSLIGNAPMAVEEKNSSGSSGPAVTPGYRPAVFSYAEAENWPISGNDAAIVERFYAIHSNPLQDIGLTMKSLINRFHDNTTA</sequence>
<evidence type="ECO:0000256" key="1">
    <source>
        <dbReference type="SAM" id="Phobius"/>
    </source>
</evidence>
<keyword evidence="3" id="KW-1185">Reference proteome</keyword>
<accession>A0A317T755</accession>
<proteinExistence type="predicted"/>
<dbReference type="InterPro" id="IPR050486">
    <property type="entry name" value="Mannose-1P_guanyltransferase"/>
</dbReference>
<gene>
    <name evidence="2" type="ORF">CR164_05880</name>
</gene>
<reference evidence="3" key="1">
    <citation type="submission" date="2017-10" db="EMBL/GenBank/DDBJ databases">
        <authorList>
            <person name="Gaisin V.A."/>
            <person name="Rysina M.S."/>
            <person name="Grouzdev D.S."/>
        </authorList>
    </citation>
    <scope>NUCLEOTIDE SEQUENCE [LARGE SCALE GENOMIC DNA]</scope>
    <source>
        <strain evidence="3">V1</strain>
    </source>
</reference>
<dbReference type="AlphaFoldDB" id="A0A317T755"/>
<dbReference type="RefSeq" id="WP_110022989.1">
    <property type="nucleotide sequence ID" value="NZ_PDNZ01000003.1"/>
</dbReference>
<organism evidence="2 3">
    <name type="scientific">Prosthecochloris marina</name>
    <dbReference type="NCBI Taxonomy" id="2017681"/>
    <lineage>
        <taxon>Bacteria</taxon>
        <taxon>Pseudomonadati</taxon>
        <taxon>Chlorobiota</taxon>
        <taxon>Chlorobiia</taxon>
        <taxon>Chlorobiales</taxon>
        <taxon>Chlorobiaceae</taxon>
        <taxon>Prosthecochloris</taxon>
    </lineage>
</organism>
<comment type="caution">
    <text evidence="2">The sequence shown here is derived from an EMBL/GenBank/DDBJ whole genome shotgun (WGS) entry which is preliminary data.</text>
</comment>
<evidence type="ECO:0000313" key="3">
    <source>
        <dbReference type="Proteomes" id="UP000246278"/>
    </source>
</evidence>
<keyword evidence="1" id="KW-0812">Transmembrane</keyword>
<dbReference type="Proteomes" id="UP000246278">
    <property type="component" value="Unassembled WGS sequence"/>
</dbReference>
<feature type="transmembrane region" description="Helical" evidence="1">
    <location>
        <begin position="309"/>
        <end position="331"/>
    </location>
</feature>
<name>A0A317T755_9CHLB</name>
<dbReference type="PANTHER" id="PTHR22572">
    <property type="entry name" value="SUGAR-1-PHOSPHATE GUANYL TRANSFERASE"/>
    <property type="match status" value="1"/>
</dbReference>
<dbReference type="EMBL" id="PDNZ01000003">
    <property type="protein sequence ID" value="PWW82513.1"/>
    <property type="molecule type" value="Genomic_DNA"/>
</dbReference>
<protein>
    <submittedName>
        <fullName evidence="2">Nucleoside-diphosphate-sugar pyrophosphorylase</fullName>
    </submittedName>
</protein>
<keyword evidence="1" id="KW-1133">Transmembrane helix</keyword>